<name>A0A1B4V529_9GAMM</name>
<gene>
    <name evidence="3" type="ORF">SVA_2086</name>
</gene>
<dbReference type="OrthoDB" id="9790785at2"/>
<evidence type="ECO:0000256" key="1">
    <source>
        <dbReference type="ARBA" id="ARBA00006484"/>
    </source>
</evidence>
<dbReference type="Pfam" id="PF00106">
    <property type="entry name" value="adh_short"/>
    <property type="match status" value="1"/>
</dbReference>
<dbReference type="Gene3D" id="3.40.50.720">
    <property type="entry name" value="NAD(P)-binding Rossmann-like Domain"/>
    <property type="match status" value="1"/>
</dbReference>
<dbReference type="EMBL" id="AP014936">
    <property type="protein sequence ID" value="BAU48638.1"/>
    <property type="molecule type" value="Genomic_DNA"/>
</dbReference>
<dbReference type="NCBIfam" id="NF006509">
    <property type="entry name" value="PRK08945.1"/>
    <property type="match status" value="1"/>
</dbReference>
<protein>
    <submittedName>
        <fullName evidence="3">3-oxoacyl-ACP reductase</fullName>
    </submittedName>
</protein>
<keyword evidence="2" id="KW-0560">Oxidoreductase</keyword>
<evidence type="ECO:0000256" key="2">
    <source>
        <dbReference type="ARBA" id="ARBA00023002"/>
    </source>
</evidence>
<evidence type="ECO:0000313" key="4">
    <source>
        <dbReference type="Proteomes" id="UP000218899"/>
    </source>
</evidence>
<dbReference type="KEGG" id="sva:SVA_2086"/>
<dbReference type="PANTHER" id="PTHR42901:SF1">
    <property type="entry name" value="ALCOHOL DEHYDROGENASE"/>
    <property type="match status" value="1"/>
</dbReference>
<sequence>MPYTPAPDSLAGRVLLVSGASGGLGRAASLALAEHGATVVLLGRTLKKLERVYDEIEAHGGPKPAMLVADLASAGPTEYQTVAQTIAQEFGRLDGLLHSAAELGTLTPLELYDLQTWQRVLAVNLTAPFLLTRACLPLLKRSDDASVVFTSADVGRRARAYWGAYAVAAFGLEGMAQILADELAENTRIRVNTLDPGPVRTDLRAAAYPGESPLATPAPEAVMATYLYLLGPDSRGVTGQALTAERAM</sequence>
<organism evidence="3 4">
    <name type="scientific">Sulfurifustis variabilis</name>
    <dbReference type="NCBI Taxonomy" id="1675686"/>
    <lineage>
        <taxon>Bacteria</taxon>
        <taxon>Pseudomonadati</taxon>
        <taxon>Pseudomonadota</taxon>
        <taxon>Gammaproteobacteria</taxon>
        <taxon>Acidiferrobacterales</taxon>
        <taxon>Acidiferrobacteraceae</taxon>
        <taxon>Sulfurifustis</taxon>
    </lineage>
</organism>
<dbReference type="PANTHER" id="PTHR42901">
    <property type="entry name" value="ALCOHOL DEHYDROGENASE"/>
    <property type="match status" value="1"/>
</dbReference>
<dbReference type="InterPro" id="IPR036291">
    <property type="entry name" value="NAD(P)-bd_dom_sf"/>
</dbReference>
<dbReference type="AlphaFoldDB" id="A0A1B4V529"/>
<accession>A0A1B4V529</accession>
<dbReference type="PRINTS" id="PR00081">
    <property type="entry name" value="GDHRDH"/>
</dbReference>
<dbReference type="GO" id="GO:0016491">
    <property type="term" value="F:oxidoreductase activity"/>
    <property type="evidence" value="ECO:0007669"/>
    <property type="project" value="UniProtKB-KW"/>
</dbReference>
<dbReference type="SUPFAM" id="SSF51735">
    <property type="entry name" value="NAD(P)-binding Rossmann-fold domains"/>
    <property type="match status" value="1"/>
</dbReference>
<dbReference type="InterPro" id="IPR002347">
    <property type="entry name" value="SDR_fam"/>
</dbReference>
<dbReference type="RefSeq" id="WP_096461125.1">
    <property type="nucleotide sequence ID" value="NZ_AP014936.1"/>
</dbReference>
<evidence type="ECO:0000313" key="3">
    <source>
        <dbReference type="EMBL" id="BAU48638.1"/>
    </source>
</evidence>
<keyword evidence="4" id="KW-1185">Reference proteome</keyword>
<proteinExistence type="inferred from homology"/>
<comment type="similarity">
    <text evidence="1">Belongs to the short-chain dehydrogenases/reductases (SDR) family.</text>
</comment>
<reference evidence="3 4" key="1">
    <citation type="submission" date="2015-08" db="EMBL/GenBank/DDBJ databases">
        <title>Complete genome sequence of Sulfurifustis variabilis.</title>
        <authorList>
            <person name="Miura A."/>
            <person name="Kojima H."/>
            <person name="Fukui M."/>
        </authorList>
    </citation>
    <scope>NUCLEOTIDE SEQUENCE [LARGE SCALE GENOMIC DNA]</scope>
    <source>
        <strain evidence="4">skN76</strain>
    </source>
</reference>
<dbReference type="Proteomes" id="UP000218899">
    <property type="component" value="Chromosome"/>
</dbReference>